<dbReference type="InterPro" id="IPR015943">
    <property type="entry name" value="WD40/YVTN_repeat-like_dom_sf"/>
</dbReference>
<dbReference type="AlphaFoldDB" id="A0A7S4QP99"/>
<dbReference type="InterPro" id="IPR036322">
    <property type="entry name" value="WD40_repeat_dom_sf"/>
</dbReference>
<gene>
    <name evidence="1" type="ORF">DBRI00130_LOCUS4992</name>
</gene>
<name>A0A7S4QP99_9STRA</name>
<sequence length="467" mass="52369">MSNNPEKSPIPSVHQAGAQFQIEPWTNVPNVTITRSDEGYPFYINPEFTCVAILNDTVYLGANRRNGAVPGSEEEGGNLFRIKARKGWNRETRPQHVSGFDISGPISYISKCPVPEKKDLIAVGMATMKDNIILYDVKREKVLCCLTHPMIPHDVSPDEKDWEKEQQQWGITALEWRKNTSDDLKDTINLYSTGGVEAACIQWDVEKGQEIRRFVLHHEKGGKGDTNTAKNKSPRKRRYQYEMHGIALPDALHLLVTSSHQRLYLWDERSPSEEGPVKIVDFYQGDSIGKNKSQRRRPLKHLGFTNDEKSILTIFGDRMEGCRSYIFPDMVPAFYPDKPKQGLDFVMPLQENIQQSPITAAYISPLCVFGTNVEGSLFVWNSSARGLPTEVKGTGNTVYFGYGANGIDYNETNGGIVAVSMGNSNPQSNTCGGVSYIWSIAECLDHDEKPLVPKSGKRLFETICNIQ</sequence>
<proteinExistence type="predicted"/>
<dbReference type="EMBL" id="HBNS01006148">
    <property type="protein sequence ID" value="CAE4588143.1"/>
    <property type="molecule type" value="Transcribed_RNA"/>
</dbReference>
<protein>
    <submittedName>
        <fullName evidence="1">Uncharacterized protein</fullName>
    </submittedName>
</protein>
<dbReference type="Gene3D" id="2.130.10.10">
    <property type="entry name" value="YVTN repeat-like/Quinoprotein amine dehydrogenase"/>
    <property type="match status" value="1"/>
</dbReference>
<evidence type="ECO:0000313" key="1">
    <source>
        <dbReference type="EMBL" id="CAE4588143.1"/>
    </source>
</evidence>
<dbReference type="SUPFAM" id="SSF50978">
    <property type="entry name" value="WD40 repeat-like"/>
    <property type="match status" value="1"/>
</dbReference>
<accession>A0A7S4QP99</accession>
<organism evidence="1">
    <name type="scientific">Ditylum brightwellii</name>
    <dbReference type="NCBI Taxonomy" id="49249"/>
    <lineage>
        <taxon>Eukaryota</taxon>
        <taxon>Sar</taxon>
        <taxon>Stramenopiles</taxon>
        <taxon>Ochrophyta</taxon>
        <taxon>Bacillariophyta</taxon>
        <taxon>Mediophyceae</taxon>
        <taxon>Lithodesmiophycidae</taxon>
        <taxon>Lithodesmiales</taxon>
        <taxon>Lithodesmiaceae</taxon>
        <taxon>Ditylum</taxon>
    </lineage>
</organism>
<reference evidence="1" key="1">
    <citation type="submission" date="2021-01" db="EMBL/GenBank/DDBJ databases">
        <authorList>
            <person name="Corre E."/>
            <person name="Pelletier E."/>
            <person name="Niang G."/>
            <person name="Scheremetjew M."/>
            <person name="Finn R."/>
            <person name="Kale V."/>
            <person name="Holt S."/>
            <person name="Cochrane G."/>
            <person name="Meng A."/>
            <person name="Brown T."/>
            <person name="Cohen L."/>
        </authorList>
    </citation>
    <scope>NUCLEOTIDE SEQUENCE</scope>
    <source>
        <strain evidence="1">GSO104</strain>
    </source>
</reference>